<reference evidence="2" key="1">
    <citation type="journal article" date="2020" name="Stud. Mycol.">
        <title>101 Dothideomycetes genomes: a test case for predicting lifestyles and emergence of pathogens.</title>
        <authorList>
            <person name="Haridas S."/>
            <person name="Albert R."/>
            <person name="Binder M."/>
            <person name="Bloem J."/>
            <person name="Labutti K."/>
            <person name="Salamov A."/>
            <person name="Andreopoulos B."/>
            <person name="Baker S."/>
            <person name="Barry K."/>
            <person name="Bills G."/>
            <person name="Bluhm B."/>
            <person name="Cannon C."/>
            <person name="Castanera R."/>
            <person name="Culley D."/>
            <person name="Daum C."/>
            <person name="Ezra D."/>
            <person name="Gonzalez J."/>
            <person name="Henrissat B."/>
            <person name="Kuo A."/>
            <person name="Liang C."/>
            <person name="Lipzen A."/>
            <person name="Lutzoni F."/>
            <person name="Magnuson J."/>
            <person name="Mondo S."/>
            <person name="Nolan M."/>
            <person name="Ohm R."/>
            <person name="Pangilinan J."/>
            <person name="Park H.-J."/>
            <person name="Ramirez L."/>
            <person name="Alfaro M."/>
            <person name="Sun H."/>
            <person name="Tritt A."/>
            <person name="Yoshinaga Y."/>
            <person name="Zwiers L.-H."/>
            <person name="Turgeon B."/>
            <person name="Goodwin S."/>
            <person name="Spatafora J."/>
            <person name="Crous P."/>
            <person name="Grigoriev I."/>
        </authorList>
    </citation>
    <scope>NUCLEOTIDE SEQUENCE</scope>
    <source>
        <strain evidence="2">CBS 690.94</strain>
    </source>
</reference>
<proteinExistence type="predicted"/>
<protein>
    <submittedName>
        <fullName evidence="2">Uncharacterized protein</fullName>
    </submittedName>
</protein>
<evidence type="ECO:0000256" key="1">
    <source>
        <dbReference type="SAM" id="MobiDB-lite"/>
    </source>
</evidence>
<dbReference type="EMBL" id="MU001497">
    <property type="protein sequence ID" value="KAF2446854.1"/>
    <property type="molecule type" value="Genomic_DNA"/>
</dbReference>
<evidence type="ECO:0000313" key="2">
    <source>
        <dbReference type="EMBL" id="KAF2446854.1"/>
    </source>
</evidence>
<dbReference type="Proteomes" id="UP000799764">
    <property type="component" value="Unassembled WGS sequence"/>
</dbReference>
<name>A0A9P4UCL6_9PLEO</name>
<organism evidence="2 3">
    <name type="scientific">Karstenula rhodostoma CBS 690.94</name>
    <dbReference type="NCBI Taxonomy" id="1392251"/>
    <lineage>
        <taxon>Eukaryota</taxon>
        <taxon>Fungi</taxon>
        <taxon>Dikarya</taxon>
        <taxon>Ascomycota</taxon>
        <taxon>Pezizomycotina</taxon>
        <taxon>Dothideomycetes</taxon>
        <taxon>Pleosporomycetidae</taxon>
        <taxon>Pleosporales</taxon>
        <taxon>Massarineae</taxon>
        <taxon>Didymosphaeriaceae</taxon>
        <taxon>Karstenula</taxon>
    </lineage>
</organism>
<keyword evidence="3" id="KW-1185">Reference proteome</keyword>
<dbReference type="AlphaFoldDB" id="A0A9P4UCL6"/>
<feature type="non-terminal residue" evidence="2">
    <location>
        <position position="1"/>
    </location>
</feature>
<feature type="region of interest" description="Disordered" evidence="1">
    <location>
        <begin position="174"/>
        <end position="194"/>
    </location>
</feature>
<dbReference type="OrthoDB" id="3801346at2759"/>
<gene>
    <name evidence="2" type="ORF">P171DRAFT_240449</name>
</gene>
<evidence type="ECO:0000313" key="3">
    <source>
        <dbReference type="Proteomes" id="UP000799764"/>
    </source>
</evidence>
<feature type="region of interest" description="Disordered" evidence="1">
    <location>
        <begin position="103"/>
        <end position="126"/>
    </location>
</feature>
<sequence length="320" mass="35913">CAPSLSLEIVCRCARCSKFLCWRFVPLYFPTFFVKPTSISCYTKPSNPAASNIENKICPTHSLTRLSMRVFVPSHSVPSSTIVTKMTTNILLNPRKLKLNTLPVPSDPHHRRSQNQLYTPSVRHHPGKRISSIIPCTCSDPHILSHPGKPCLVEILSPSPESLFRRSKRYGLVSPLSSRSSSSSLSSDSVEEEVEHAQDGPAFRYYLPHISSNSVDYYTDASWVAFDMRDANERAETEEMLLGDFDLPFVDEDDFNYYPGKSLRPLSAAEDASAGESLVLGDELEEAEAVKSVRLVEKVRRKFGLRDRVGRLSMKLSCKR</sequence>
<comment type="caution">
    <text evidence="2">The sequence shown here is derived from an EMBL/GenBank/DDBJ whole genome shotgun (WGS) entry which is preliminary data.</text>
</comment>
<accession>A0A9P4UCL6</accession>
<feature type="compositionally biased region" description="Low complexity" evidence="1">
    <location>
        <begin position="174"/>
        <end position="188"/>
    </location>
</feature>